<dbReference type="Pfam" id="PF13189">
    <property type="entry name" value="Cytidylate_kin2"/>
    <property type="match status" value="1"/>
</dbReference>
<protein>
    <submittedName>
        <fullName evidence="1">Putative cytidylate kinase, putative</fullName>
    </submittedName>
</protein>
<dbReference type="GO" id="GO:0016301">
    <property type="term" value="F:kinase activity"/>
    <property type="evidence" value="ECO:0007669"/>
    <property type="project" value="UniProtKB-KW"/>
</dbReference>
<dbReference type="STRING" id="1499967.U27_03238"/>
<keyword evidence="2" id="KW-1185">Reference proteome</keyword>
<evidence type="ECO:0000313" key="2">
    <source>
        <dbReference type="Proteomes" id="UP000030661"/>
    </source>
</evidence>
<sequence length="263" mass="29516">MYFPLDSERVTTHFSCRCVEMKDLKINEQTGIVTSLEKGGKIMTVITISRQFGSGGTEIATQVCKELGYQYFEKRLMDRIAADMGLVEQEVIDFSEDKYQAKGILERLFKSKSNMMEVGAWAQSTTGAWTKVSQKIGEQESVVFVNNLILAASKKGNVVIVGRGGQAVLKDTPGVLHVRLIAPLDNRIQRVQAREHLTEEEARKMVEKRDHAIADYLKRFHNIEVSDPTLYHLVLNSGKWDVETIVKIIVNAARENPSTNVSA</sequence>
<dbReference type="Gene3D" id="3.40.50.300">
    <property type="entry name" value="P-loop containing nucleotide triphosphate hydrolases"/>
    <property type="match status" value="1"/>
</dbReference>
<dbReference type="InterPro" id="IPR027417">
    <property type="entry name" value="P-loop_NTPase"/>
</dbReference>
<accession>A0A081BVC1</accession>
<proteinExistence type="predicted"/>
<keyword evidence="1" id="KW-0418">Kinase</keyword>
<name>A0A081BVC1_VECG1</name>
<dbReference type="SUPFAM" id="SSF52540">
    <property type="entry name" value="P-loop containing nucleoside triphosphate hydrolases"/>
    <property type="match status" value="1"/>
</dbReference>
<dbReference type="AlphaFoldDB" id="A0A081BVC1"/>
<reference evidence="1" key="1">
    <citation type="journal article" date="2015" name="PeerJ">
        <title>First genomic representation of candidate bacterial phylum KSB3 points to enhanced environmental sensing as a trigger of wastewater bulking.</title>
        <authorList>
            <person name="Sekiguchi Y."/>
            <person name="Ohashi A."/>
            <person name="Parks D.H."/>
            <person name="Yamauchi T."/>
            <person name="Tyson G.W."/>
            <person name="Hugenholtz P."/>
        </authorList>
    </citation>
    <scope>NUCLEOTIDE SEQUENCE [LARGE SCALE GENOMIC DNA]</scope>
</reference>
<gene>
    <name evidence="1" type="ORF">U27_03238</name>
</gene>
<dbReference type="HOGENOM" id="CLU_065155_3_1_0"/>
<keyword evidence="1" id="KW-0808">Transferase</keyword>
<evidence type="ECO:0000313" key="1">
    <source>
        <dbReference type="EMBL" id="GAK56276.1"/>
    </source>
</evidence>
<dbReference type="eggNOG" id="COG1102">
    <property type="taxonomic scope" value="Bacteria"/>
</dbReference>
<organism evidence="1">
    <name type="scientific">Vecturithrix granuli</name>
    <dbReference type="NCBI Taxonomy" id="1499967"/>
    <lineage>
        <taxon>Bacteria</taxon>
        <taxon>Candidatus Moduliflexota</taxon>
        <taxon>Candidatus Vecturitrichia</taxon>
        <taxon>Candidatus Vecturitrichales</taxon>
        <taxon>Candidatus Vecturitrichaceae</taxon>
        <taxon>Candidatus Vecturithrix</taxon>
    </lineage>
</organism>
<dbReference type="EMBL" id="DF820464">
    <property type="protein sequence ID" value="GAK56276.1"/>
    <property type="molecule type" value="Genomic_DNA"/>
</dbReference>
<dbReference type="Proteomes" id="UP000030661">
    <property type="component" value="Unassembled WGS sequence"/>
</dbReference>